<dbReference type="PIRSF" id="PIRSF000103">
    <property type="entry name" value="HIBADH"/>
    <property type="match status" value="1"/>
</dbReference>
<evidence type="ECO:0000313" key="6">
    <source>
        <dbReference type="Proteomes" id="UP001589709"/>
    </source>
</evidence>
<keyword evidence="6" id="KW-1185">Reference proteome</keyword>
<evidence type="ECO:0000256" key="1">
    <source>
        <dbReference type="ARBA" id="ARBA00009080"/>
    </source>
</evidence>
<dbReference type="InterPro" id="IPR013328">
    <property type="entry name" value="6PGD_dom2"/>
</dbReference>
<organism evidence="5 6">
    <name type="scientific">Streptomyces cinereospinus</name>
    <dbReference type="NCBI Taxonomy" id="285561"/>
    <lineage>
        <taxon>Bacteria</taxon>
        <taxon>Bacillati</taxon>
        <taxon>Actinomycetota</taxon>
        <taxon>Actinomycetes</taxon>
        <taxon>Kitasatosporales</taxon>
        <taxon>Streptomycetaceae</taxon>
        <taxon>Streptomyces</taxon>
    </lineage>
</organism>
<dbReference type="SUPFAM" id="SSF51735">
    <property type="entry name" value="NAD(P)-binding Rossmann-fold domains"/>
    <property type="match status" value="1"/>
</dbReference>
<evidence type="ECO:0000313" key="5">
    <source>
        <dbReference type="EMBL" id="MFB9465831.1"/>
    </source>
</evidence>
<dbReference type="Gene3D" id="3.40.50.720">
    <property type="entry name" value="NAD(P)-binding Rossmann-like Domain"/>
    <property type="match status" value="1"/>
</dbReference>
<dbReference type="Pfam" id="PF09130">
    <property type="entry name" value="DUF1932"/>
    <property type="match status" value="1"/>
</dbReference>
<reference evidence="5 6" key="1">
    <citation type="submission" date="2024-09" db="EMBL/GenBank/DDBJ databases">
        <authorList>
            <person name="Sun Q."/>
            <person name="Mori K."/>
        </authorList>
    </citation>
    <scope>NUCLEOTIDE SEQUENCE [LARGE SCALE GENOMIC DNA]</scope>
    <source>
        <strain evidence="5 6">JCM 6917</strain>
    </source>
</reference>
<evidence type="ECO:0000256" key="2">
    <source>
        <dbReference type="ARBA" id="ARBA00023002"/>
    </source>
</evidence>
<gene>
    <name evidence="5" type="ORF">ACFF45_24765</name>
</gene>
<dbReference type="Gene3D" id="1.10.1040.10">
    <property type="entry name" value="N-(1-d-carboxylethyl)-l-norvaline Dehydrogenase, domain 2"/>
    <property type="match status" value="1"/>
</dbReference>
<proteinExistence type="inferred from homology"/>
<sequence length="289" mass="30391">MSRAGITVGMLHPGRMGAAVADQLRRSGTTVLWSPHGRSHATAARAAAAALEPVDDLSVLLARADVVLSLCPPAAAEDVARQIADHGFAGKIFIEANAIAPQRVRRIAHMLPKVTVVDATVIGSPPVGGKRPKLYASGPSAALDRLAGLFATTDVQVCPLGEEIGKASSLKLAYTSYQKASRVLAAVAYGLADANGVADELLDIARQRTGSYLAETEYIPKTAARAWRWGPEMEEAAELLAEAGLPDDLMRATASVLSRWDRARDADLSISDALDQLRGDAAPAVSPER</sequence>
<dbReference type="InterPro" id="IPR015814">
    <property type="entry name" value="Pgluconate_DH_NAD-bd_C"/>
</dbReference>
<keyword evidence="2" id="KW-0560">Oxidoreductase</keyword>
<evidence type="ECO:0000259" key="4">
    <source>
        <dbReference type="Pfam" id="PF09130"/>
    </source>
</evidence>
<dbReference type="InterPro" id="IPR006115">
    <property type="entry name" value="6PGDH_NADP-bd"/>
</dbReference>
<dbReference type="InterPro" id="IPR008927">
    <property type="entry name" value="6-PGluconate_DH-like_C_sf"/>
</dbReference>
<dbReference type="InterPro" id="IPR015815">
    <property type="entry name" value="HIBADH-related"/>
</dbReference>
<accession>A0ABV5N6I0</accession>
<feature type="domain" description="6-phosphogluconate dehydrogenase NADP-binding" evidence="3">
    <location>
        <begin position="8"/>
        <end position="151"/>
    </location>
</feature>
<name>A0ABV5N6I0_9ACTN</name>
<dbReference type="PANTHER" id="PTHR43580:SF2">
    <property type="entry name" value="CYTOKINE-LIKE NUCLEAR FACTOR N-PAC"/>
    <property type="match status" value="1"/>
</dbReference>
<dbReference type="InterPro" id="IPR051265">
    <property type="entry name" value="HIBADH-related_NP60_sf"/>
</dbReference>
<dbReference type="InterPro" id="IPR036291">
    <property type="entry name" value="NAD(P)-bd_dom_sf"/>
</dbReference>
<protein>
    <submittedName>
        <fullName evidence="5">DUF1932 domain-containing protein</fullName>
    </submittedName>
</protein>
<dbReference type="Proteomes" id="UP001589709">
    <property type="component" value="Unassembled WGS sequence"/>
</dbReference>
<dbReference type="PANTHER" id="PTHR43580">
    <property type="entry name" value="OXIDOREDUCTASE GLYR1-RELATED"/>
    <property type="match status" value="1"/>
</dbReference>
<comment type="caution">
    <text evidence="5">The sequence shown here is derived from an EMBL/GenBank/DDBJ whole genome shotgun (WGS) entry which is preliminary data.</text>
</comment>
<comment type="similarity">
    <text evidence="1">Belongs to the HIBADH-related family.</text>
</comment>
<dbReference type="SUPFAM" id="SSF48179">
    <property type="entry name" value="6-phosphogluconate dehydrogenase C-terminal domain-like"/>
    <property type="match status" value="1"/>
</dbReference>
<dbReference type="Pfam" id="PF03446">
    <property type="entry name" value="NAD_binding_2"/>
    <property type="match status" value="1"/>
</dbReference>
<dbReference type="EMBL" id="JBHMCY010000054">
    <property type="protein sequence ID" value="MFB9465831.1"/>
    <property type="molecule type" value="Genomic_DNA"/>
</dbReference>
<feature type="domain" description="Phosphogluconate dehydrogenase NAD-binding putative C-terminal" evidence="4">
    <location>
        <begin position="192"/>
        <end position="260"/>
    </location>
</feature>
<evidence type="ECO:0000259" key="3">
    <source>
        <dbReference type="Pfam" id="PF03446"/>
    </source>
</evidence>
<dbReference type="RefSeq" id="WP_381348650.1">
    <property type="nucleotide sequence ID" value="NZ_JBHMCY010000054.1"/>
</dbReference>